<dbReference type="InterPro" id="IPR053154">
    <property type="entry name" value="c-di-AMP_regulator"/>
</dbReference>
<gene>
    <name evidence="2" type="ORF">ACFSQ0_05935</name>
</gene>
<keyword evidence="1" id="KW-0472">Membrane</keyword>
<keyword evidence="1" id="KW-1133">Transmembrane helix</keyword>
<name>A0ABW5SD43_9FLAO</name>
<comment type="caution">
    <text evidence="2">The sequence shown here is derived from an EMBL/GenBank/DDBJ whole genome shotgun (WGS) entry which is preliminary data.</text>
</comment>
<keyword evidence="3" id="KW-1185">Reference proteome</keyword>
<reference evidence="3" key="1">
    <citation type="journal article" date="2019" name="Int. J. Syst. Evol. Microbiol.">
        <title>The Global Catalogue of Microorganisms (GCM) 10K type strain sequencing project: providing services to taxonomists for standard genome sequencing and annotation.</title>
        <authorList>
            <consortium name="The Broad Institute Genomics Platform"/>
            <consortium name="The Broad Institute Genome Sequencing Center for Infectious Disease"/>
            <person name="Wu L."/>
            <person name="Ma J."/>
        </authorList>
    </citation>
    <scope>NUCLEOTIDE SEQUENCE [LARGE SCALE GENOMIC DNA]</scope>
    <source>
        <strain evidence="3">KCTC 42255</strain>
    </source>
</reference>
<dbReference type="Proteomes" id="UP001597357">
    <property type="component" value="Unassembled WGS sequence"/>
</dbReference>
<evidence type="ECO:0000313" key="3">
    <source>
        <dbReference type="Proteomes" id="UP001597357"/>
    </source>
</evidence>
<dbReference type="EMBL" id="JBHULZ010000026">
    <property type="protein sequence ID" value="MFD2697524.1"/>
    <property type="molecule type" value="Genomic_DNA"/>
</dbReference>
<feature type="transmembrane region" description="Helical" evidence="1">
    <location>
        <begin position="21"/>
        <end position="39"/>
    </location>
</feature>
<dbReference type="PANTHER" id="PTHR37804">
    <property type="entry name" value="CDAA REGULATORY PROTEIN CDAR"/>
    <property type="match status" value="1"/>
</dbReference>
<accession>A0ABW5SD43</accession>
<proteinExistence type="predicted"/>
<protein>
    <submittedName>
        <fullName evidence="2">CdaR family protein</fullName>
    </submittedName>
</protein>
<dbReference type="InterPro" id="IPR012505">
    <property type="entry name" value="YbbR"/>
</dbReference>
<dbReference type="Gene3D" id="2.170.120.40">
    <property type="entry name" value="YbbR-like domain"/>
    <property type="match status" value="1"/>
</dbReference>
<dbReference type="RefSeq" id="WP_379045552.1">
    <property type="nucleotide sequence ID" value="NZ_JBHULZ010000026.1"/>
</dbReference>
<dbReference type="Pfam" id="PF07949">
    <property type="entry name" value="YbbR"/>
    <property type="match status" value="1"/>
</dbReference>
<evidence type="ECO:0000313" key="2">
    <source>
        <dbReference type="EMBL" id="MFD2697524.1"/>
    </source>
</evidence>
<evidence type="ECO:0000256" key="1">
    <source>
        <dbReference type="SAM" id="Phobius"/>
    </source>
</evidence>
<sequence>MRGFSFSNKRNSILNKSNFKAFAIFASFSFCTWLLIQFSKTYTQEFKLKVIFENFPKDKLVDEREKTVEIRVQTTGFRLFWIGFKNLSLRQDASNLPEEKNYLLYNTGYFKKEIAKELSLDISNVEFLTPSIKLPFSLKTIRELPVKPQININYARGYGAYNPLVVFPEKVKVSGPDHLLKDIDYINTQELNLKNLDKTTQGKVQLAKPHEEVILYKDAITYKAFAEKFTEGRAEVPIEIINKPQEGTLSIFPKKIEVIYQVSLRNFDQVNAQDFQVICDYAKIGENDNFMIAKLKQKPEQVTHVRLSLNKVNFVIKK</sequence>
<dbReference type="PANTHER" id="PTHR37804:SF1">
    <property type="entry name" value="CDAA REGULATORY PROTEIN CDAR"/>
    <property type="match status" value="1"/>
</dbReference>
<keyword evidence="1" id="KW-0812">Transmembrane</keyword>
<organism evidence="2 3">
    <name type="scientific">Mesonia sediminis</name>
    <dbReference type="NCBI Taxonomy" id="1703946"/>
    <lineage>
        <taxon>Bacteria</taxon>
        <taxon>Pseudomonadati</taxon>
        <taxon>Bacteroidota</taxon>
        <taxon>Flavobacteriia</taxon>
        <taxon>Flavobacteriales</taxon>
        <taxon>Flavobacteriaceae</taxon>
        <taxon>Mesonia</taxon>
    </lineage>
</organism>